<feature type="transmembrane region" description="Helical" evidence="7">
    <location>
        <begin position="102"/>
        <end position="124"/>
    </location>
</feature>
<evidence type="ECO:0000256" key="2">
    <source>
        <dbReference type="ARBA" id="ARBA00006213"/>
    </source>
</evidence>
<feature type="transmembrane region" description="Helical" evidence="7">
    <location>
        <begin position="325"/>
        <end position="342"/>
    </location>
</feature>
<dbReference type="PANTHER" id="PTHR31376:SF17">
    <property type="entry name" value="PURINE PERMEASE 21-RELATED"/>
    <property type="match status" value="1"/>
</dbReference>
<comment type="subcellular location">
    <subcellularLocation>
        <location evidence="1 7">Membrane</location>
        <topology evidence="1 7">Multi-pass membrane protein</topology>
    </subcellularLocation>
</comment>
<feature type="compositionally biased region" description="Acidic residues" evidence="8">
    <location>
        <begin position="1"/>
        <end position="10"/>
    </location>
</feature>
<comment type="caution">
    <text evidence="9">The sequence shown here is derived from an EMBL/GenBank/DDBJ whole genome shotgun (WGS) entry which is preliminary data.</text>
</comment>
<evidence type="ECO:0000256" key="4">
    <source>
        <dbReference type="ARBA" id="ARBA00022692"/>
    </source>
</evidence>
<feature type="transmembrane region" description="Helical" evidence="7">
    <location>
        <begin position="157"/>
        <end position="178"/>
    </location>
</feature>
<name>A0ABR0DG18_9LAMI</name>
<evidence type="ECO:0000256" key="6">
    <source>
        <dbReference type="ARBA" id="ARBA00023136"/>
    </source>
</evidence>
<feature type="transmembrane region" description="Helical" evidence="7">
    <location>
        <begin position="29"/>
        <end position="51"/>
    </location>
</feature>
<keyword evidence="5 7" id="KW-1133">Transmembrane helix</keyword>
<proteinExistence type="inferred from homology"/>
<evidence type="ECO:0000313" key="9">
    <source>
        <dbReference type="EMBL" id="KAK4488187.1"/>
    </source>
</evidence>
<dbReference type="InterPro" id="IPR037185">
    <property type="entry name" value="EmrE-like"/>
</dbReference>
<evidence type="ECO:0000256" key="8">
    <source>
        <dbReference type="SAM" id="MobiDB-lite"/>
    </source>
</evidence>
<keyword evidence="4 7" id="KW-0812">Transmembrane</keyword>
<dbReference type="PANTHER" id="PTHR31376">
    <property type="entry name" value="OS09G0467300 PROTEIN-RELATED"/>
    <property type="match status" value="1"/>
</dbReference>
<evidence type="ECO:0000256" key="3">
    <source>
        <dbReference type="ARBA" id="ARBA00022448"/>
    </source>
</evidence>
<feature type="transmembrane region" description="Helical" evidence="7">
    <location>
        <begin position="63"/>
        <end position="82"/>
    </location>
</feature>
<feature type="transmembrane region" description="Helical" evidence="7">
    <location>
        <begin position="131"/>
        <end position="151"/>
    </location>
</feature>
<feature type="transmembrane region" description="Helical" evidence="7">
    <location>
        <begin position="268"/>
        <end position="291"/>
    </location>
</feature>
<gene>
    <name evidence="9" type="ORF">RD792_003930</name>
</gene>
<feature type="transmembrane region" description="Helical" evidence="7">
    <location>
        <begin position="190"/>
        <end position="207"/>
    </location>
</feature>
<feature type="transmembrane region" description="Helical" evidence="7">
    <location>
        <begin position="297"/>
        <end position="318"/>
    </location>
</feature>
<evidence type="ECO:0000256" key="5">
    <source>
        <dbReference type="ARBA" id="ARBA00022989"/>
    </source>
</evidence>
<reference evidence="9 10" key="1">
    <citation type="journal article" date="2023" name="bioRxiv">
        <title>Genome report: Whole genome sequence and annotation of Penstemon davidsonii.</title>
        <authorList>
            <person name="Ostevik K.L."/>
            <person name="Alabady M."/>
            <person name="Zhang M."/>
            <person name="Rausher M.D."/>
        </authorList>
    </citation>
    <scope>NUCLEOTIDE SEQUENCE [LARGE SCALE GENOMIC DNA]</scope>
    <source>
        <strain evidence="9">DNT005</strain>
        <tissue evidence="9">Whole leaf</tissue>
    </source>
</reference>
<protein>
    <recommendedName>
        <fullName evidence="7">Probable purine permease</fullName>
    </recommendedName>
</protein>
<dbReference type="Proteomes" id="UP001291926">
    <property type="component" value="Unassembled WGS sequence"/>
</dbReference>
<keyword evidence="6 7" id="KW-0472">Membrane</keyword>
<evidence type="ECO:0000256" key="1">
    <source>
        <dbReference type="ARBA" id="ARBA00004141"/>
    </source>
</evidence>
<dbReference type="InterPro" id="IPR030182">
    <property type="entry name" value="PUP_plant"/>
</dbReference>
<evidence type="ECO:0000256" key="7">
    <source>
        <dbReference type="RuleBase" id="RU368015"/>
    </source>
</evidence>
<keyword evidence="3 7" id="KW-0813">Transport</keyword>
<dbReference type="SUPFAM" id="SSF103481">
    <property type="entry name" value="Multidrug resistance efflux transporter EmrE"/>
    <property type="match status" value="1"/>
</dbReference>
<dbReference type="EMBL" id="JAYDYQ010001088">
    <property type="protein sequence ID" value="KAK4488187.1"/>
    <property type="molecule type" value="Genomic_DNA"/>
</dbReference>
<feature type="transmembrane region" description="Helical" evidence="7">
    <location>
        <begin position="227"/>
        <end position="247"/>
    </location>
</feature>
<feature type="region of interest" description="Disordered" evidence="8">
    <location>
        <begin position="1"/>
        <end position="20"/>
    </location>
</feature>
<comment type="similarity">
    <text evidence="2 7">Belongs to the purine permeases (TC 2.A.7.14) family.</text>
</comment>
<dbReference type="Pfam" id="PF16913">
    <property type="entry name" value="PUNUT"/>
    <property type="match status" value="1"/>
</dbReference>
<organism evidence="9 10">
    <name type="scientific">Penstemon davidsonii</name>
    <dbReference type="NCBI Taxonomy" id="160366"/>
    <lineage>
        <taxon>Eukaryota</taxon>
        <taxon>Viridiplantae</taxon>
        <taxon>Streptophyta</taxon>
        <taxon>Embryophyta</taxon>
        <taxon>Tracheophyta</taxon>
        <taxon>Spermatophyta</taxon>
        <taxon>Magnoliopsida</taxon>
        <taxon>eudicotyledons</taxon>
        <taxon>Gunneridae</taxon>
        <taxon>Pentapetalae</taxon>
        <taxon>asterids</taxon>
        <taxon>lamiids</taxon>
        <taxon>Lamiales</taxon>
        <taxon>Plantaginaceae</taxon>
        <taxon>Cheloneae</taxon>
        <taxon>Penstemon</taxon>
    </lineage>
</organism>
<accession>A0ABR0DG18</accession>
<keyword evidence="10" id="KW-1185">Reference proteome</keyword>
<sequence length="363" mass="40096">MNLSVPDEEIKETNSHSSQNATHPKQYRIWIQMAIYSFMVISGQSTATLLGRLYYEKGGKNKYIAALVQSAGFPIILPLLYISSKKNPTSNSTGQSKSSLNLVLASLYVAFGTFLALECMLYAVGLMYLPVSTFSLICASQLGFNAFFSYFINSQKITPFILNSIVLLTISTTLLVLNSDSLTSDVNKKYTLGLICTLGGTSGYALLLSVQQLAYGKLLKRQTFKEILNVILFESMVTTFALLVGLFGSGEWRSLRNEMEGFELGRKLYLVILIGSALAWQVFGIGMVALILKVSSLYANVVSTLNVPFVPVLGVLIFEDRMNGIKVVAMLLAVWGSVSYVYQKYVDDVEVKEENVNVEVQRD</sequence>
<evidence type="ECO:0000313" key="10">
    <source>
        <dbReference type="Proteomes" id="UP001291926"/>
    </source>
</evidence>